<evidence type="ECO:0000313" key="3">
    <source>
        <dbReference type="Proteomes" id="UP001194632"/>
    </source>
</evidence>
<protein>
    <recommendedName>
        <fullName evidence="4">Transposase</fullName>
    </recommendedName>
</protein>
<dbReference type="AlphaFoldDB" id="A0AB73HGU5"/>
<keyword evidence="1" id="KW-1133">Transmembrane helix</keyword>
<sequence length="94" mass="10930">MTIHSDQGFQYQNFEYVSRLKTNRVFQSMSRKATRLDNAMAESILKVVTGTQQAVKNKTRRKSSSSIPKSFRSVNRLNVTPFFWFISFAFVILN</sequence>
<keyword evidence="1" id="KW-0812">Transmembrane</keyword>
<dbReference type="RefSeq" id="WP_195750040.1">
    <property type="nucleotide sequence ID" value="NZ_JADOFP010000009.1"/>
</dbReference>
<reference evidence="2" key="1">
    <citation type="submission" date="2020-11" db="EMBL/GenBank/DDBJ databases">
        <title>Antibiotic susceptibility profiles of Pediococcus pentosaceus from various origins and their implications for the safety assessment of strains with food-technology applications.</title>
        <authorList>
            <person name="Shani N."/>
            <person name="Oberhaensli S."/>
            <person name="Arias E."/>
        </authorList>
    </citation>
    <scope>NUCLEOTIDE SEQUENCE</scope>
    <source>
        <strain evidence="2">FAM 24207</strain>
    </source>
</reference>
<dbReference type="SUPFAM" id="SSF53098">
    <property type="entry name" value="Ribonuclease H-like"/>
    <property type="match status" value="1"/>
</dbReference>
<organism evidence="2 3">
    <name type="scientific">Pediococcus pentosaceus</name>
    <dbReference type="NCBI Taxonomy" id="1255"/>
    <lineage>
        <taxon>Bacteria</taxon>
        <taxon>Bacillati</taxon>
        <taxon>Bacillota</taxon>
        <taxon>Bacilli</taxon>
        <taxon>Lactobacillales</taxon>
        <taxon>Lactobacillaceae</taxon>
        <taxon>Pediococcus</taxon>
    </lineage>
</organism>
<feature type="transmembrane region" description="Helical" evidence="1">
    <location>
        <begin position="74"/>
        <end position="93"/>
    </location>
</feature>
<accession>A0AB73HGU5</accession>
<gene>
    <name evidence="2" type="ORF">ITQ90_09520</name>
</gene>
<keyword evidence="1" id="KW-0472">Membrane</keyword>
<name>A0AB73HGU5_PEDPE</name>
<dbReference type="EMBL" id="JADOFP010000009">
    <property type="protein sequence ID" value="MBF7115693.1"/>
    <property type="molecule type" value="Genomic_DNA"/>
</dbReference>
<evidence type="ECO:0008006" key="4">
    <source>
        <dbReference type="Google" id="ProtNLM"/>
    </source>
</evidence>
<evidence type="ECO:0000256" key="1">
    <source>
        <dbReference type="SAM" id="Phobius"/>
    </source>
</evidence>
<dbReference type="InterPro" id="IPR012337">
    <property type="entry name" value="RNaseH-like_sf"/>
</dbReference>
<proteinExistence type="predicted"/>
<comment type="caution">
    <text evidence="2">The sequence shown here is derived from an EMBL/GenBank/DDBJ whole genome shotgun (WGS) entry which is preliminary data.</text>
</comment>
<dbReference type="Proteomes" id="UP001194632">
    <property type="component" value="Unassembled WGS sequence"/>
</dbReference>
<evidence type="ECO:0000313" key="2">
    <source>
        <dbReference type="EMBL" id="MBF7115693.1"/>
    </source>
</evidence>